<comment type="caution">
    <text evidence="3">The sequence shown here is derived from an EMBL/GenBank/DDBJ whole genome shotgun (WGS) entry which is preliminary data.</text>
</comment>
<evidence type="ECO:0008006" key="5">
    <source>
        <dbReference type="Google" id="ProtNLM"/>
    </source>
</evidence>
<dbReference type="NCBIfam" id="TIGR03083">
    <property type="entry name" value="maleylpyruvate isomerase family mycothiol-dependent enzyme"/>
    <property type="match status" value="1"/>
</dbReference>
<reference evidence="4" key="1">
    <citation type="journal article" date="2019" name="Int. J. Syst. Evol. Microbiol.">
        <title>The Global Catalogue of Microorganisms (GCM) 10K type strain sequencing project: providing services to taxonomists for standard genome sequencing and annotation.</title>
        <authorList>
            <consortium name="The Broad Institute Genomics Platform"/>
            <consortium name="The Broad Institute Genome Sequencing Center for Infectious Disease"/>
            <person name="Wu L."/>
            <person name="Ma J."/>
        </authorList>
    </citation>
    <scope>NUCLEOTIDE SEQUENCE [LARGE SCALE GENOMIC DNA]</scope>
    <source>
        <strain evidence="4">JCM 3146</strain>
    </source>
</reference>
<dbReference type="Pfam" id="PF07398">
    <property type="entry name" value="MDMPI_C"/>
    <property type="match status" value="1"/>
</dbReference>
<dbReference type="InterPro" id="IPR024344">
    <property type="entry name" value="MDMPI_metal-binding"/>
</dbReference>
<evidence type="ECO:0000313" key="3">
    <source>
        <dbReference type="EMBL" id="GAA0315236.1"/>
    </source>
</evidence>
<dbReference type="PANTHER" id="PTHR40758">
    <property type="entry name" value="CONSERVED PROTEIN"/>
    <property type="match status" value="1"/>
</dbReference>
<dbReference type="EMBL" id="BAAABM010000003">
    <property type="protein sequence ID" value="GAA0315236.1"/>
    <property type="molecule type" value="Genomic_DNA"/>
</dbReference>
<dbReference type="SUPFAM" id="SSF109854">
    <property type="entry name" value="DinB/YfiT-like putative metalloenzymes"/>
    <property type="match status" value="1"/>
</dbReference>
<dbReference type="InterPro" id="IPR010872">
    <property type="entry name" value="MDMPI_C-term_domain"/>
</dbReference>
<gene>
    <name evidence="3" type="ORF">GCM10010151_01580</name>
</gene>
<feature type="domain" description="MDMPI C-terminal" evidence="1">
    <location>
        <begin position="348"/>
        <end position="442"/>
    </location>
</feature>
<dbReference type="Proteomes" id="UP001501822">
    <property type="component" value="Unassembled WGS sequence"/>
</dbReference>
<protein>
    <recommendedName>
        <fullName evidence="5">Maleylpyruvate isomerase family mycothiol-dependent enzyme</fullName>
    </recommendedName>
</protein>
<dbReference type="InterPro" id="IPR017517">
    <property type="entry name" value="Maleyloyr_isom"/>
</dbReference>
<name>A0ABP3FHJ2_9ACTN</name>
<dbReference type="Gene3D" id="1.20.120.450">
    <property type="entry name" value="dinb family like domain"/>
    <property type="match status" value="1"/>
</dbReference>
<evidence type="ECO:0000259" key="2">
    <source>
        <dbReference type="Pfam" id="PF11716"/>
    </source>
</evidence>
<dbReference type="InterPro" id="IPR034660">
    <property type="entry name" value="DinB/YfiT-like"/>
</dbReference>
<proteinExistence type="predicted"/>
<dbReference type="Pfam" id="PF11716">
    <property type="entry name" value="MDMPI_N"/>
    <property type="match status" value="1"/>
</dbReference>
<evidence type="ECO:0000313" key="4">
    <source>
        <dbReference type="Proteomes" id="UP001501822"/>
    </source>
</evidence>
<organism evidence="3 4">
    <name type="scientific">Actinoallomurus spadix</name>
    <dbReference type="NCBI Taxonomy" id="79912"/>
    <lineage>
        <taxon>Bacteria</taxon>
        <taxon>Bacillati</taxon>
        <taxon>Actinomycetota</taxon>
        <taxon>Actinomycetes</taxon>
        <taxon>Streptosporangiales</taxon>
        <taxon>Thermomonosporaceae</taxon>
        <taxon>Actinoallomurus</taxon>
    </lineage>
</organism>
<keyword evidence="4" id="KW-1185">Reference proteome</keyword>
<sequence>MSRPPHCPRPHEGGAGTGVAVTGRRAAPAVGRGSGRASVAVGRGLGRASVAVGRGLGRASVAVGRGLGRVVGGSVGRGTGCSLIGQVGRGRGTRVGAGRGSPGADGRVEGFAGAVSRGTGLVVGATREEFAAFFTPCPEPPARAVPPAHTPASTATAAPAPTRVTVVRRRLRSVIEDPFVSVHPHEPRYRADRLSRSLTEPARPARLVPMEPSDFLTRLRAESAHIAAFAADRDLAAPAPACPGMTVGEVVRHLGGVHRAVIDWVRAQRRPDDWDRRPPDGDVIRWFRTGAAELHDELSRRPADEPCDTWSPDDRTIGFWWRRMAHETTVHRVDVEAAYGPIGPIGAEFAADGADEVLTLYLVRRFGRGDRGRPASVRTVGVAAGSRVWRVTFGPAQAEVTPELPDDADAMVIGDPVAVYLWLWGRRGDDAVRVRGDRAAAADLRAALAAATG</sequence>
<feature type="domain" description="Mycothiol-dependent maleylpyruvate isomerase metal-binding" evidence="2">
    <location>
        <begin position="219"/>
        <end position="335"/>
    </location>
</feature>
<accession>A0ABP3FHJ2</accession>
<dbReference type="PANTHER" id="PTHR40758:SF1">
    <property type="entry name" value="CONSERVED PROTEIN"/>
    <property type="match status" value="1"/>
</dbReference>
<evidence type="ECO:0000259" key="1">
    <source>
        <dbReference type="Pfam" id="PF07398"/>
    </source>
</evidence>